<organism evidence="2 3">
    <name type="scientific">Candidatus Abzuiibacterium crystallinum</name>
    <dbReference type="NCBI Taxonomy" id="1974748"/>
    <lineage>
        <taxon>Bacteria</taxon>
        <taxon>Pseudomonadati</taxon>
        <taxon>Candidatus Omnitrophota</taxon>
        <taxon>Candidatus Abzuiibacterium</taxon>
    </lineage>
</organism>
<feature type="transmembrane region" description="Helical" evidence="1">
    <location>
        <begin position="72"/>
        <end position="91"/>
    </location>
</feature>
<feature type="transmembrane region" description="Helical" evidence="1">
    <location>
        <begin position="46"/>
        <end position="66"/>
    </location>
</feature>
<reference evidence="2 3" key="1">
    <citation type="submission" date="2017-09" db="EMBL/GenBank/DDBJ databases">
        <title>Depth-based differentiation of microbial function through sediment-hosted aquifers and enrichment of novel symbionts in the deep terrestrial subsurface.</title>
        <authorList>
            <person name="Probst A.J."/>
            <person name="Ladd B."/>
            <person name="Jarett J.K."/>
            <person name="Geller-Mcgrath D.E."/>
            <person name="Sieber C.M."/>
            <person name="Emerson J.B."/>
            <person name="Anantharaman K."/>
            <person name="Thomas B.C."/>
            <person name="Malmstrom R."/>
            <person name="Stieglmeier M."/>
            <person name="Klingl A."/>
            <person name="Woyke T."/>
            <person name="Ryan C.M."/>
            <person name="Banfield J.F."/>
        </authorList>
    </citation>
    <scope>NUCLEOTIDE SEQUENCE [LARGE SCALE GENOMIC DNA]</scope>
    <source>
        <strain evidence="2">CG11_big_fil_rev_8_21_14_0_20_45_26</strain>
    </source>
</reference>
<accession>A0A2H0LNW2</accession>
<comment type="caution">
    <text evidence="2">The sequence shown here is derived from an EMBL/GenBank/DDBJ whole genome shotgun (WGS) entry which is preliminary data.</text>
</comment>
<feature type="transmembrane region" description="Helical" evidence="1">
    <location>
        <begin position="14"/>
        <end position="34"/>
    </location>
</feature>
<evidence type="ECO:0000313" key="3">
    <source>
        <dbReference type="Proteomes" id="UP000230859"/>
    </source>
</evidence>
<evidence type="ECO:0008006" key="4">
    <source>
        <dbReference type="Google" id="ProtNLM"/>
    </source>
</evidence>
<evidence type="ECO:0000313" key="2">
    <source>
        <dbReference type="EMBL" id="PIQ86132.1"/>
    </source>
</evidence>
<name>A0A2H0LNW2_9BACT</name>
<dbReference type="AlphaFoldDB" id="A0A2H0LNW2"/>
<dbReference type="Proteomes" id="UP000230859">
    <property type="component" value="Unassembled WGS sequence"/>
</dbReference>
<keyword evidence="1" id="KW-0472">Membrane</keyword>
<sequence>MIAGASWLAGRKPVLAGFIIALPLVSILSMLFSYVEYRSMEKLNQFAISIFAAVPLSLLFFTPFLLNRWLKCGFAASMLAGLLLLFAAFLLHRLIFK</sequence>
<dbReference type="EMBL" id="PCVY01000050">
    <property type="protein sequence ID" value="PIQ86132.1"/>
    <property type="molecule type" value="Genomic_DNA"/>
</dbReference>
<gene>
    <name evidence="2" type="ORF">COV74_06035</name>
</gene>
<proteinExistence type="predicted"/>
<protein>
    <recommendedName>
        <fullName evidence="4">DUF3147 family protein</fullName>
    </recommendedName>
</protein>
<evidence type="ECO:0000256" key="1">
    <source>
        <dbReference type="SAM" id="Phobius"/>
    </source>
</evidence>
<keyword evidence="1" id="KW-0812">Transmembrane</keyword>
<keyword evidence="1" id="KW-1133">Transmembrane helix</keyword>